<dbReference type="EMBL" id="MAJD01000002">
    <property type="protein sequence ID" value="OBX34988.1"/>
    <property type="molecule type" value="Genomic_DNA"/>
</dbReference>
<proteinExistence type="predicted"/>
<keyword evidence="1" id="KW-0472">Membrane</keyword>
<evidence type="ECO:0000313" key="3">
    <source>
        <dbReference type="Proteomes" id="UP000092504"/>
    </source>
</evidence>
<accession>A0A1B8NYE3</accession>
<sequence>MTGVVYLMDLFHIQRKNTMQAIKAFFRTWLGRIILTVIMLEFIALLLEPELFVFQLKLALLVIVCLLLRNKTAKRDEPGIQSADKEETPTGGEIVDLGQAPYQHQPVNRVSYFITLRQRDQEHTLWGVDLARVVDEHELTSSDCVTLTCQGRHPVKVKDRNGRFKQVHRNTWTATVHSRCYQDSAAHAA</sequence>
<evidence type="ECO:0000313" key="2">
    <source>
        <dbReference type="EMBL" id="OBX34988.1"/>
    </source>
</evidence>
<gene>
    <name evidence="2" type="ORF">A8U91_04051</name>
</gene>
<reference evidence="2 3" key="1">
    <citation type="submission" date="2016-06" db="EMBL/GenBank/DDBJ databases">
        <title>Genome sequence of halotolerant plant growth promoting strain of Halomonas elongata HEK1 isolated from salterns of Rann of Kutch, Gujarat, India.</title>
        <authorList>
            <person name="Gaba S."/>
            <person name="Singh R.N."/>
            <person name="Abrol S."/>
            <person name="Kaushik R."/>
            <person name="Saxena A.K."/>
        </authorList>
    </citation>
    <scope>NUCLEOTIDE SEQUENCE [LARGE SCALE GENOMIC DNA]</scope>
    <source>
        <strain evidence="2 3">HEK1</strain>
    </source>
</reference>
<feature type="transmembrane region" description="Helical" evidence="1">
    <location>
        <begin position="51"/>
        <end position="68"/>
    </location>
</feature>
<keyword evidence="1" id="KW-1133">Transmembrane helix</keyword>
<dbReference type="AlphaFoldDB" id="A0A1B8NYE3"/>
<name>A0A1B8NYE3_HALEL</name>
<organism evidence="2 3">
    <name type="scientific">Halomonas elongata</name>
    <dbReference type="NCBI Taxonomy" id="2746"/>
    <lineage>
        <taxon>Bacteria</taxon>
        <taxon>Pseudomonadati</taxon>
        <taxon>Pseudomonadota</taxon>
        <taxon>Gammaproteobacteria</taxon>
        <taxon>Oceanospirillales</taxon>
        <taxon>Halomonadaceae</taxon>
        <taxon>Halomonas</taxon>
    </lineage>
</organism>
<comment type="caution">
    <text evidence="2">The sequence shown here is derived from an EMBL/GenBank/DDBJ whole genome shotgun (WGS) entry which is preliminary data.</text>
</comment>
<keyword evidence="1" id="KW-0812">Transmembrane</keyword>
<evidence type="ECO:0000256" key="1">
    <source>
        <dbReference type="SAM" id="Phobius"/>
    </source>
</evidence>
<dbReference type="PATRIC" id="fig|2746.7.peg.4172"/>
<feature type="transmembrane region" description="Helical" evidence="1">
    <location>
        <begin position="24"/>
        <end position="45"/>
    </location>
</feature>
<dbReference type="Proteomes" id="UP000092504">
    <property type="component" value="Unassembled WGS sequence"/>
</dbReference>
<protein>
    <submittedName>
        <fullName evidence="2">Uncharacterized protein</fullName>
    </submittedName>
</protein>